<dbReference type="HAMAP" id="MF_00014">
    <property type="entry name" value="Ribosome_mat_RimM"/>
    <property type="match status" value="1"/>
</dbReference>
<accession>A0A418MZQ0</accession>
<dbReference type="GO" id="GO:0042274">
    <property type="term" value="P:ribosomal small subunit biogenesis"/>
    <property type="evidence" value="ECO:0007669"/>
    <property type="project" value="UniProtKB-UniRule"/>
</dbReference>
<keyword evidence="4 5" id="KW-0143">Chaperone</keyword>
<feature type="domain" description="Ribosome maturation factor RimM PRC barrel" evidence="7">
    <location>
        <begin position="117"/>
        <end position="184"/>
    </location>
</feature>
<comment type="caution">
    <text evidence="8">The sequence shown here is derived from an EMBL/GenBank/DDBJ whole genome shotgun (WGS) entry which is preliminary data.</text>
</comment>
<dbReference type="GO" id="GO:0005840">
    <property type="term" value="C:ribosome"/>
    <property type="evidence" value="ECO:0007669"/>
    <property type="project" value="InterPro"/>
</dbReference>
<proteinExistence type="inferred from homology"/>
<dbReference type="SUPFAM" id="SSF50447">
    <property type="entry name" value="Translation proteins"/>
    <property type="match status" value="1"/>
</dbReference>
<dbReference type="Gene3D" id="2.40.30.60">
    <property type="entry name" value="RimM"/>
    <property type="match status" value="1"/>
</dbReference>
<evidence type="ECO:0000256" key="3">
    <source>
        <dbReference type="ARBA" id="ARBA00022552"/>
    </source>
</evidence>
<comment type="subunit">
    <text evidence="5">Binds ribosomal protein uS19.</text>
</comment>
<feature type="domain" description="RimM N-terminal" evidence="6">
    <location>
        <begin position="5"/>
        <end position="103"/>
    </location>
</feature>
<dbReference type="Pfam" id="PF24986">
    <property type="entry name" value="PRC_RimM"/>
    <property type="match status" value="1"/>
</dbReference>
<organism evidence="8 9">
    <name type="scientific">Micromonospora radicis</name>
    <dbReference type="NCBI Taxonomy" id="1894971"/>
    <lineage>
        <taxon>Bacteria</taxon>
        <taxon>Bacillati</taxon>
        <taxon>Actinomycetota</taxon>
        <taxon>Actinomycetes</taxon>
        <taxon>Micromonosporales</taxon>
        <taxon>Micromonosporaceae</taxon>
        <taxon>Micromonospora</taxon>
    </lineage>
</organism>
<dbReference type="InterPro" id="IPR011961">
    <property type="entry name" value="RimM"/>
</dbReference>
<dbReference type="InterPro" id="IPR011033">
    <property type="entry name" value="PRC_barrel-like_sf"/>
</dbReference>
<dbReference type="SUPFAM" id="SSF50346">
    <property type="entry name" value="PRC-barrel domain"/>
    <property type="match status" value="1"/>
</dbReference>
<dbReference type="GO" id="GO:0043022">
    <property type="term" value="F:ribosome binding"/>
    <property type="evidence" value="ECO:0007669"/>
    <property type="project" value="InterPro"/>
</dbReference>
<evidence type="ECO:0000259" key="6">
    <source>
        <dbReference type="Pfam" id="PF01782"/>
    </source>
</evidence>
<comment type="similarity">
    <text evidence="5">Belongs to the RimM family.</text>
</comment>
<evidence type="ECO:0000256" key="5">
    <source>
        <dbReference type="HAMAP-Rule" id="MF_00014"/>
    </source>
</evidence>
<dbReference type="PANTHER" id="PTHR33692">
    <property type="entry name" value="RIBOSOME MATURATION FACTOR RIMM"/>
    <property type="match status" value="1"/>
</dbReference>
<sequence>MLLIVGRIGKPHGIRGEVTVEVRTDEPETRFAPGMVLRTMPGAGTRGGPESPAGAGVRYEVPDELTVEAARWHQGRLLVAFEGSLDRDVAEALRGTLLTVDSTQVAPPEDPEEFLDHQLVGLAVVTPSGERLGEVARIDHAPASDLLVLRRPEGGTALIPFVKAIVPEVDLAGGRVVVDPPGGLLDL</sequence>
<dbReference type="InterPro" id="IPR056792">
    <property type="entry name" value="PRC_RimM"/>
</dbReference>
<keyword evidence="2 5" id="KW-0690">Ribosome biogenesis</keyword>
<dbReference type="InterPro" id="IPR009000">
    <property type="entry name" value="Transl_B-barrel_sf"/>
</dbReference>
<dbReference type="Gene3D" id="2.30.30.240">
    <property type="entry name" value="PRC-barrel domain"/>
    <property type="match status" value="1"/>
</dbReference>
<dbReference type="PANTHER" id="PTHR33692:SF1">
    <property type="entry name" value="RIBOSOME MATURATION FACTOR RIMM"/>
    <property type="match status" value="1"/>
</dbReference>
<dbReference type="InterPro" id="IPR036976">
    <property type="entry name" value="RimM_N_sf"/>
</dbReference>
<dbReference type="GO" id="GO:0005737">
    <property type="term" value="C:cytoplasm"/>
    <property type="evidence" value="ECO:0007669"/>
    <property type="project" value="UniProtKB-SubCell"/>
</dbReference>
<dbReference type="OrthoDB" id="5381335at2"/>
<dbReference type="GO" id="GO:0006364">
    <property type="term" value="P:rRNA processing"/>
    <property type="evidence" value="ECO:0007669"/>
    <property type="project" value="UniProtKB-UniRule"/>
</dbReference>
<comment type="subcellular location">
    <subcellularLocation>
        <location evidence="5">Cytoplasm</location>
    </subcellularLocation>
</comment>
<dbReference type="EMBL" id="QXEC01000002">
    <property type="protein sequence ID" value="RIV40714.1"/>
    <property type="molecule type" value="Genomic_DNA"/>
</dbReference>
<keyword evidence="9" id="KW-1185">Reference proteome</keyword>
<evidence type="ECO:0000256" key="4">
    <source>
        <dbReference type="ARBA" id="ARBA00023186"/>
    </source>
</evidence>
<dbReference type="Proteomes" id="UP000283832">
    <property type="component" value="Unassembled WGS sequence"/>
</dbReference>
<evidence type="ECO:0000256" key="2">
    <source>
        <dbReference type="ARBA" id="ARBA00022517"/>
    </source>
</evidence>
<comment type="function">
    <text evidence="5">An accessory protein needed during the final step in the assembly of 30S ribosomal subunit, possibly for assembly of the head region. Essential for efficient processing of 16S rRNA. May be needed both before and after RbfA during the maturation of 16S rRNA. It has affinity for free ribosomal 30S subunits but not for 70S ribosomes.</text>
</comment>
<keyword evidence="3 5" id="KW-0698">rRNA processing</keyword>
<evidence type="ECO:0000256" key="1">
    <source>
        <dbReference type="ARBA" id="ARBA00022490"/>
    </source>
</evidence>
<reference evidence="8 9" key="1">
    <citation type="submission" date="2018-08" db="EMBL/GenBank/DDBJ databases">
        <title>Jishengella sp. nov., isolated from a root of Azadirachta indica A. Juss. var. siamensis Valenton.</title>
        <authorList>
            <person name="Kuncharoen N."/>
            <person name="Tanasupawat S."/>
            <person name="Kudo T."/>
            <person name="Ohkuma M."/>
        </authorList>
    </citation>
    <scope>NUCLEOTIDE SEQUENCE [LARGE SCALE GENOMIC DNA]</scope>
    <source>
        <strain evidence="8 9">AZ1-13</strain>
    </source>
</reference>
<gene>
    <name evidence="5 8" type="primary">rimM</name>
    <name evidence="8" type="ORF">D2L64_03615</name>
</gene>
<evidence type="ECO:0000313" key="8">
    <source>
        <dbReference type="EMBL" id="RIV40714.1"/>
    </source>
</evidence>
<name>A0A418MZQ0_9ACTN</name>
<dbReference type="AlphaFoldDB" id="A0A418MZQ0"/>
<dbReference type="InterPro" id="IPR002676">
    <property type="entry name" value="RimM_N"/>
</dbReference>
<comment type="domain">
    <text evidence="5">The PRC barrel domain binds ribosomal protein uS19.</text>
</comment>
<dbReference type="NCBIfam" id="TIGR02273">
    <property type="entry name" value="16S_RimM"/>
    <property type="match status" value="1"/>
</dbReference>
<evidence type="ECO:0000259" key="7">
    <source>
        <dbReference type="Pfam" id="PF24986"/>
    </source>
</evidence>
<protein>
    <recommendedName>
        <fullName evidence="5">Ribosome maturation factor RimM</fullName>
    </recommendedName>
</protein>
<keyword evidence="1 5" id="KW-0963">Cytoplasm</keyword>
<dbReference type="Pfam" id="PF01782">
    <property type="entry name" value="RimM"/>
    <property type="match status" value="1"/>
</dbReference>
<evidence type="ECO:0000313" key="9">
    <source>
        <dbReference type="Proteomes" id="UP000283832"/>
    </source>
</evidence>